<dbReference type="GO" id="GO:0030288">
    <property type="term" value="C:outer membrane-bounded periplasmic space"/>
    <property type="evidence" value="ECO:0007669"/>
    <property type="project" value="TreeGrafter"/>
</dbReference>
<gene>
    <name evidence="7" type="ORF">A6A04_05365</name>
</gene>
<feature type="domain" description="PDZ" evidence="6">
    <location>
        <begin position="141"/>
        <end position="235"/>
    </location>
</feature>
<dbReference type="GO" id="GO:0007165">
    <property type="term" value="P:signal transduction"/>
    <property type="evidence" value="ECO:0007669"/>
    <property type="project" value="TreeGrafter"/>
</dbReference>
<dbReference type="InterPro" id="IPR004447">
    <property type="entry name" value="Peptidase_S41A"/>
</dbReference>
<keyword evidence="8" id="KW-1185">Reference proteome</keyword>
<dbReference type="Pfam" id="PF03572">
    <property type="entry name" value="Peptidase_S41"/>
    <property type="match status" value="1"/>
</dbReference>
<evidence type="ECO:0000259" key="6">
    <source>
        <dbReference type="PROSITE" id="PS50106"/>
    </source>
</evidence>
<dbReference type="InterPro" id="IPR029045">
    <property type="entry name" value="ClpP/crotonase-like_dom_sf"/>
</dbReference>
<comment type="caution">
    <text evidence="7">The sequence shown here is derived from an EMBL/GenBank/DDBJ whole genome shotgun (WGS) entry which is preliminary data.</text>
</comment>
<proteinExistence type="inferred from homology"/>
<dbReference type="CDD" id="cd07560">
    <property type="entry name" value="Peptidase_S41_CPP"/>
    <property type="match status" value="1"/>
</dbReference>
<protein>
    <submittedName>
        <fullName evidence="7">Peptidase</fullName>
    </submittedName>
</protein>
<keyword evidence="4 5" id="KW-0720">Serine protease</keyword>
<dbReference type="InterPro" id="IPR005151">
    <property type="entry name" value="Tail-specific_protease"/>
</dbReference>
<dbReference type="PANTHER" id="PTHR32060">
    <property type="entry name" value="TAIL-SPECIFIC PROTEASE"/>
    <property type="match status" value="1"/>
</dbReference>
<evidence type="ECO:0000256" key="1">
    <source>
        <dbReference type="ARBA" id="ARBA00009179"/>
    </source>
</evidence>
<dbReference type="Gene3D" id="2.30.42.10">
    <property type="match status" value="1"/>
</dbReference>
<evidence type="ECO:0000256" key="4">
    <source>
        <dbReference type="ARBA" id="ARBA00022825"/>
    </source>
</evidence>
<keyword evidence="3 5" id="KW-0378">Hydrolase</keyword>
<dbReference type="PROSITE" id="PS50106">
    <property type="entry name" value="PDZ"/>
    <property type="match status" value="1"/>
</dbReference>
<dbReference type="PANTHER" id="PTHR32060:SF22">
    <property type="entry name" value="CARBOXYL-TERMINAL-PROCESSING PEPTIDASE 3, CHLOROPLASTIC"/>
    <property type="match status" value="1"/>
</dbReference>
<dbReference type="Gene3D" id="3.30.750.44">
    <property type="match status" value="1"/>
</dbReference>
<dbReference type="InterPro" id="IPR036034">
    <property type="entry name" value="PDZ_sf"/>
</dbReference>
<evidence type="ECO:0000313" key="8">
    <source>
        <dbReference type="Proteomes" id="UP000078428"/>
    </source>
</evidence>
<dbReference type="EMBL" id="LWQT01000077">
    <property type="protein sequence ID" value="OAN48214.1"/>
    <property type="molecule type" value="Genomic_DNA"/>
</dbReference>
<evidence type="ECO:0000313" key="7">
    <source>
        <dbReference type="EMBL" id="OAN48214.1"/>
    </source>
</evidence>
<dbReference type="NCBIfam" id="TIGR00225">
    <property type="entry name" value="prc"/>
    <property type="match status" value="1"/>
</dbReference>
<dbReference type="Pfam" id="PF13180">
    <property type="entry name" value="PDZ_2"/>
    <property type="match status" value="1"/>
</dbReference>
<keyword evidence="2 5" id="KW-0645">Protease</keyword>
<dbReference type="SUPFAM" id="SSF50156">
    <property type="entry name" value="PDZ domain-like"/>
    <property type="match status" value="1"/>
</dbReference>
<reference evidence="7 8" key="1">
    <citation type="submission" date="2016-04" db="EMBL/GenBank/DDBJ databases">
        <title>Draft genome sequence of freshwater magnetotactic bacteria Magnetospirillum marisnigri SP-1 and Magnetospirillum moscoviense BB-1.</title>
        <authorList>
            <person name="Koziaeva V."/>
            <person name="Dziuba M.V."/>
            <person name="Ivanov T.M."/>
            <person name="Kuznetsov B."/>
            <person name="Grouzdev D.S."/>
        </authorList>
    </citation>
    <scope>NUCLEOTIDE SEQUENCE [LARGE SCALE GENOMIC DNA]</scope>
    <source>
        <strain evidence="7 8">SP-1</strain>
    </source>
</reference>
<evidence type="ECO:0000256" key="2">
    <source>
        <dbReference type="ARBA" id="ARBA00022670"/>
    </source>
</evidence>
<evidence type="ECO:0000256" key="5">
    <source>
        <dbReference type="RuleBase" id="RU004404"/>
    </source>
</evidence>
<dbReference type="SMART" id="SM00228">
    <property type="entry name" value="PDZ"/>
    <property type="match status" value="1"/>
</dbReference>
<dbReference type="InterPro" id="IPR001478">
    <property type="entry name" value="PDZ"/>
</dbReference>
<dbReference type="GO" id="GO:0008236">
    <property type="term" value="F:serine-type peptidase activity"/>
    <property type="evidence" value="ECO:0007669"/>
    <property type="project" value="UniProtKB-KW"/>
</dbReference>
<dbReference type="SUPFAM" id="SSF52096">
    <property type="entry name" value="ClpP/crotonase"/>
    <property type="match status" value="1"/>
</dbReference>
<comment type="similarity">
    <text evidence="1 5">Belongs to the peptidase S41A family.</text>
</comment>
<dbReference type="Gene3D" id="3.90.226.10">
    <property type="entry name" value="2-enoyl-CoA Hydratase, Chain A, domain 1"/>
    <property type="match status" value="1"/>
</dbReference>
<dbReference type="AlphaFoldDB" id="A0A178MJN0"/>
<organism evidence="7 8">
    <name type="scientific">Paramagnetospirillum marisnigri</name>
    <dbReference type="NCBI Taxonomy" id="1285242"/>
    <lineage>
        <taxon>Bacteria</taxon>
        <taxon>Pseudomonadati</taxon>
        <taxon>Pseudomonadota</taxon>
        <taxon>Alphaproteobacteria</taxon>
        <taxon>Rhodospirillales</taxon>
        <taxon>Magnetospirillaceae</taxon>
        <taxon>Paramagnetospirillum</taxon>
    </lineage>
</organism>
<evidence type="ECO:0000256" key="3">
    <source>
        <dbReference type="ARBA" id="ARBA00022801"/>
    </source>
</evidence>
<dbReference type="CDD" id="cd06782">
    <property type="entry name" value="cpPDZ_CPP-like"/>
    <property type="match status" value="1"/>
</dbReference>
<dbReference type="SMART" id="SM00245">
    <property type="entry name" value="TSPc"/>
    <property type="match status" value="1"/>
</dbReference>
<name>A0A178MJN0_9PROT</name>
<dbReference type="STRING" id="1285242.A6A04_05365"/>
<dbReference type="GO" id="GO:0006508">
    <property type="term" value="P:proteolysis"/>
    <property type="evidence" value="ECO:0007669"/>
    <property type="project" value="UniProtKB-KW"/>
</dbReference>
<sequence length="514" mass="54208">MVFWAWGLGCASAADWSAAEAERVIAFGFDAVVERHLQPVTAASIALDGMRGLADIDPQLAVASQDGAVRLSTAEAVVAEFAAPAATDTQGWARVTVAAVSEARRVSEPIRTADDEKLYQAVFEGALGKADVYSRYASAREAREHRASRNGFGGIGIKFDLVDGEPRVVEVVEDTPAHRAGMKAGDIILSIDDQSVRGLDRNAISSLLRGQVASDLSVRLRRGGDALQLSLRRSRIIPKTVTMTLTGGIAAFKISSFNQGTAHSLEGLLQDARARLGAGLVGVVLDLRGNPGGLLDKAVAVVDLFVDKGTIVFTKGRHPEAGNSFDAHPGDIGETLPVVVVVDGRSASAAEIVASALQDAGRAVVVGTNSYGKGTVQTVIALPNDGEITLTWSRFHTPSGYALHGLGVLPAICTGSNPNPAAVVDGLARGSQASRLPETLAVWRHAGFEETGLRQRLRDGCPPARRSEARLDMDIAERLLLNRAAHMRAIALSGPGRTLETSQRRALEPESSPH</sequence>
<accession>A0A178MJN0</accession>
<dbReference type="Proteomes" id="UP000078428">
    <property type="component" value="Unassembled WGS sequence"/>
</dbReference>
<dbReference type="GO" id="GO:0004175">
    <property type="term" value="F:endopeptidase activity"/>
    <property type="evidence" value="ECO:0007669"/>
    <property type="project" value="TreeGrafter"/>
</dbReference>